<comment type="caution">
    <text evidence="1">The sequence shown here is derived from an EMBL/GenBank/DDBJ whole genome shotgun (WGS) entry which is preliminary data.</text>
</comment>
<name>A0ABR4E4D0_9PEZI</name>
<accession>A0ABR4E4D0</accession>
<dbReference type="Proteomes" id="UP001600888">
    <property type="component" value="Unassembled WGS sequence"/>
</dbReference>
<dbReference type="EMBL" id="JBAWTH010000102">
    <property type="protein sequence ID" value="KAL2277275.1"/>
    <property type="molecule type" value="Genomic_DNA"/>
</dbReference>
<organism evidence="1 2">
    <name type="scientific">Diaporthe vaccinii</name>
    <dbReference type="NCBI Taxonomy" id="105482"/>
    <lineage>
        <taxon>Eukaryota</taxon>
        <taxon>Fungi</taxon>
        <taxon>Dikarya</taxon>
        <taxon>Ascomycota</taxon>
        <taxon>Pezizomycotina</taxon>
        <taxon>Sordariomycetes</taxon>
        <taxon>Sordariomycetidae</taxon>
        <taxon>Diaporthales</taxon>
        <taxon>Diaporthaceae</taxon>
        <taxon>Diaporthe</taxon>
        <taxon>Diaporthe eres species complex</taxon>
    </lineage>
</organism>
<reference evidence="1 2" key="1">
    <citation type="submission" date="2024-03" db="EMBL/GenBank/DDBJ databases">
        <title>A high-quality draft genome sequence of Diaporthe vaccinii, a causative agent of upright dieback and viscid rot disease in cranberry plants.</title>
        <authorList>
            <person name="Sarrasin M."/>
            <person name="Lang B.F."/>
            <person name="Burger G."/>
        </authorList>
    </citation>
    <scope>NUCLEOTIDE SEQUENCE [LARGE SCALE GENOMIC DNA]</scope>
    <source>
        <strain evidence="1 2">IS7</strain>
    </source>
</reference>
<gene>
    <name evidence="1" type="ORF">FJTKL_00121</name>
</gene>
<sequence length="174" mass="18408">MVNCLVSLIPSAFHKPSRTSTLVFVAPSPEQPVVHHSKQSLRSQEPAKMHFTPIIALAGLAAAAPQGIVYRRATNDTVPAGLKYSRSTQIVNDTAPADIKLSRSTLNGNYTAPADTKLSRSTLNGNYTAPADTKLSRSTLNGNYTAPAGVTLVSRSAQNFNTTYPPGLSVTPSS</sequence>
<proteinExistence type="predicted"/>
<protein>
    <submittedName>
        <fullName evidence="1">Uncharacterized protein</fullName>
    </submittedName>
</protein>
<evidence type="ECO:0000313" key="2">
    <source>
        <dbReference type="Proteomes" id="UP001600888"/>
    </source>
</evidence>
<evidence type="ECO:0000313" key="1">
    <source>
        <dbReference type="EMBL" id="KAL2277275.1"/>
    </source>
</evidence>
<keyword evidence="2" id="KW-1185">Reference proteome</keyword>